<proteinExistence type="predicted"/>
<organism evidence="2 3">
    <name type="scientific">Macrostomum lignano</name>
    <dbReference type="NCBI Taxonomy" id="282301"/>
    <lineage>
        <taxon>Eukaryota</taxon>
        <taxon>Metazoa</taxon>
        <taxon>Spiralia</taxon>
        <taxon>Lophotrochozoa</taxon>
        <taxon>Platyhelminthes</taxon>
        <taxon>Rhabditophora</taxon>
        <taxon>Macrostomorpha</taxon>
        <taxon>Macrostomida</taxon>
        <taxon>Macrostomidae</taxon>
        <taxon>Macrostomum</taxon>
    </lineage>
</organism>
<evidence type="ECO:0000256" key="1">
    <source>
        <dbReference type="SAM" id="MobiDB-lite"/>
    </source>
</evidence>
<feature type="region of interest" description="Disordered" evidence="1">
    <location>
        <begin position="260"/>
        <end position="284"/>
    </location>
</feature>
<evidence type="ECO:0000313" key="3">
    <source>
        <dbReference type="WBParaSite" id="maker-unitig_40443-snap-gene-0.1-mRNA-1"/>
    </source>
</evidence>
<feature type="region of interest" description="Disordered" evidence="1">
    <location>
        <begin position="103"/>
        <end position="132"/>
    </location>
</feature>
<feature type="compositionally biased region" description="Polar residues" evidence="1">
    <location>
        <begin position="103"/>
        <end position="119"/>
    </location>
</feature>
<accession>A0A1I8FNS5</accession>
<keyword evidence="2" id="KW-1185">Reference proteome</keyword>
<dbReference type="AlphaFoldDB" id="A0A1I8FNS5"/>
<sequence length="302" mass="32893">MKRALGLAEEAVAGEWLKINICSEREDIVASVVSQSPKQSCSPSWTHTKPTQPACRYTTSLPAVRAEARCCLAGWRRLHDDYMYCLMAVNSALLPALRVTQRSESNRNASPQPAYSTGTPHAASAATAVGPPQLPSCRRRTCHRDIRCQRRPTSAEYLEGYWPPVRMPQALATHSPCDFEHGDERRTAGAESRRHRRPTALEAARPSRQGACCFARSIALGAQLGRPTKPATSAEARTDSATAATVWRAALGDRLCGQRRRLSDGLHGRPGPTRSQEPRQPRLASATACCIQLGFGGSGRRA</sequence>
<feature type="compositionally biased region" description="Basic and acidic residues" evidence="1">
    <location>
        <begin position="177"/>
        <end position="192"/>
    </location>
</feature>
<name>A0A1I8FNS5_9PLAT</name>
<reference evidence="3" key="1">
    <citation type="submission" date="2016-11" db="UniProtKB">
        <authorList>
            <consortium name="WormBaseParasite"/>
        </authorList>
    </citation>
    <scope>IDENTIFICATION</scope>
</reference>
<dbReference type="Proteomes" id="UP000095280">
    <property type="component" value="Unplaced"/>
</dbReference>
<dbReference type="WBParaSite" id="maker-unitig_40443-snap-gene-0.1-mRNA-1">
    <property type="protein sequence ID" value="maker-unitig_40443-snap-gene-0.1-mRNA-1"/>
    <property type="gene ID" value="maker-unitig_40443-snap-gene-0.1"/>
</dbReference>
<feature type="region of interest" description="Disordered" evidence="1">
    <location>
        <begin position="174"/>
        <end position="204"/>
    </location>
</feature>
<protein>
    <submittedName>
        <fullName evidence="3">Uncharacterized protein</fullName>
    </submittedName>
</protein>
<evidence type="ECO:0000313" key="2">
    <source>
        <dbReference type="Proteomes" id="UP000095280"/>
    </source>
</evidence>